<organism evidence="1 2">
    <name type="scientific">Mycobacterium colombiense</name>
    <dbReference type="NCBI Taxonomy" id="339268"/>
    <lineage>
        <taxon>Bacteria</taxon>
        <taxon>Bacillati</taxon>
        <taxon>Actinomycetota</taxon>
        <taxon>Actinomycetes</taxon>
        <taxon>Mycobacteriales</taxon>
        <taxon>Mycobacteriaceae</taxon>
        <taxon>Mycobacterium</taxon>
        <taxon>Mycobacterium avium complex (MAC)</taxon>
    </lineage>
</organism>
<reference evidence="1 2" key="1">
    <citation type="submission" date="2018-06" db="EMBL/GenBank/DDBJ databases">
        <title>NTM in soil in Japan.</title>
        <authorList>
            <person name="Ohya K."/>
        </authorList>
    </citation>
    <scope>NUCLEOTIDE SEQUENCE [LARGE SCALE GENOMIC DNA]</scope>
    <source>
        <strain evidence="1 2">GF76</strain>
    </source>
</reference>
<dbReference type="EMBL" id="QMEU01000145">
    <property type="protein sequence ID" value="RAU90085.1"/>
    <property type="molecule type" value="Genomic_DNA"/>
</dbReference>
<dbReference type="NCBIfam" id="NF041390">
    <property type="entry name" value="TadE_Rv3655c"/>
    <property type="match status" value="1"/>
</dbReference>
<protein>
    <submittedName>
        <fullName evidence="1">Pilus biosynthesis protein TadE</fullName>
    </submittedName>
</protein>
<dbReference type="AlphaFoldDB" id="A0A329K4W7"/>
<comment type="caution">
    <text evidence="1">The sequence shown here is derived from an EMBL/GenBank/DDBJ whole genome shotgun (WGS) entry which is preliminary data.</text>
</comment>
<accession>A0A329K4W7</accession>
<gene>
    <name evidence="1" type="ORF">DQP58_24560</name>
</gene>
<name>A0A329K4W7_9MYCO</name>
<evidence type="ECO:0000313" key="2">
    <source>
        <dbReference type="Proteomes" id="UP000250347"/>
    </source>
</evidence>
<dbReference type="Proteomes" id="UP000250347">
    <property type="component" value="Unassembled WGS sequence"/>
</dbReference>
<dbReference type="InterPro" id="IPR049790">
    <property type="entry name" value="Rv3655c/TadE"/>
</dbReference>
<evidence type="ECO:0000313" key="1">
    <source>
        <dbReference type="EMBL" id="RAU90085.1"/>
    </source>
</evidence>
<sequence length="89" mass="9117">MVLVLCLAGVTAVSMQVRCIDAAREAARLAARGDERSAVAAARHLAPGGARVDLRRDGQFLVATVVAHSKVLPAIDIAASAVSAAEPSR</sequence>
<proteinExistence type="predicted"/>